<gene>
    <name evidence="1" type="ORF">PoB_002294900</name>
</gene>
<protein>
    <submittedName>
        <fullName evidence="1">Uncharacterized protein</fullName>
    </submittedName>
</protein>
<dbReference type="AlphaFoldDB" id="A0AAV3ZRF8"/>
<dbReference type="EMBL" id="BLXT01002679">
    <property type="protein sequence ID" value="GFN96443.1"/>
    <property type="molecule type" value="Genomic_DNA"/>
</dbReference>
<keyword evidence="2" id="KW-1185">Reference proteome</keyword>
<evidence type="ECO:0000313" key="2">
    <source>
        <dbReference type="Proteomes" id="UP000735302"/>
    </source>
</evidence>
<accession>A0AAV3ZRF8</accession>
<dbReference type="Proteomes" id="UP000735302">
    <property type="component" value="Unassembled WGS sequence"/>
</dbReference>
<sequence length="92" mass="10777">MLTTTPRAILEQAVINIVELRKRQRTSTSPTPPKTFKNFAVSEDLRTTKYFNAEDYENDEETDSTENHEIGKELSWFRKLRNVKQNVNDSEN</sequence>
<reference evidence="1 2" key="1">
    <citation type="journal article" date="2021" name="Elife">
        <title>Chloroplast acquisition without the gene transfer in kleptoplastic sea slugs, Plakobranchus ocellatus.</title>
        <authorList>
            <person name="Maeda T."/>
            <person name="Takahashi S."/>
            <person name="Yoshida T."/>
            <person name="Shimamura S."/>
            <person name="Takaki Y."/>
            <person name="Nagai Y."/>
            <person name="Toyoda A."/>
            <person name="Suzuki Y."/>
            <person name="Arimoto A."/>
            <person name="Ishii H."/>
            <person name="Satoh N."/>
            <person name="Nishiyama T."/>
            <person name="Hasebe M."/>
            <person name="Maruyama T."/>
            <person name="Minagawa J."/>
            <person name="Obokata J."/>
            <person name="Shigenobu S."/>
        </authorList>
    </citation>
    <scope>NUCLEOTIDE SEQUENCE [LARGE SCALE GENOMIC DNA]</scope>
</reference>
<comment type="caution">
    <text evidence="1">The sequence shown here is derived from an EMBL/GenBank/DDBJ whole genome shotgun (WGS) entry which is preliminary data.</text>
</comment>
<evidence type="ECO:0000313" key="1">
    <source>
        <dbReference type="EMBL" id="GFN96443.1"/>
    </source>
</evidence>
<organism evidence="1 2">
    <name type="scientific">Plakobranchus ocellatus</name>
    <dbReference type="NCBI Taxonomy" id="259542"/>
    <lineage>
        <taxon>Eukaryota</taxon>
        <taxon>Metazoa</taxon>
        <taxon>Spiralia</taxon>
        <taxon>Lophotrochozoa</taxon>
        <taxon>Mollusca</taxon>
        <taxon>Gastropoda</taxon>
        <taxon>Heterobranchia</taxon>
        <taxon>Euthyneura</taxon>
        <taxon>Panpulmonata</taxon>
        <taxon>Sacoglossa</taxon>
        <taxon>Placobranchoidea</taxon>
        <taxon>Plakobranchidae</taxon>
        <taxon>Plakobranchus</taxon>
    </lineage>
</organism>
<name>A0AAV3ZRF8_9GAST</name>
<proteinExistence type="predicted"/>